<dbReference type="Pfam" id="PF11951">
    <property type="entry name" value="Fungal_trans_2"/>
    <property type="match status" value="1"/>
</dbReference>
<evidence type="ECO:0000313" key="3">
    <source>
        <dbReference type="EMBL" id="KIW14562.1"/>
    </source>
</evidence>
<dbReference type="EMBL" id="KN847496">
    <property type="protein sequence ID" value="KIW14562.1"/>
    <property type="molecule type" value="Genomic_DNA"/>
</dbReference>
<dbReference type="Proteomes" id="UP000053328">
    <property type="component" value="Unassembled WGS sequence"/>
</dbReference>
<evidence type="ECO:0008006" key="5">
    <source>
        <dbReference type="Google" id="ProtNLM"/>
    </source>
</evidence>
<proteinExistence type="predicted"/>
<keyword evidence="4" id="KW-1185">Reference proteome</keyword>
<keyword evidence="2" id="KW-0539">Nucleus</keyword>
<dbReference type="GeneID" id="27334429"/>
<comment type="subcellular location">
    <subcellularLocation>
        <location evidence="1">Nucleus</location>
    </subcellularLocation>
</comment>
<dbReference type="VEuPathDB" id="FungiDB:PV08_07346"/>
<name>A0A0D1ZP44_9EURO</name>
<protein>
    <recommendedName>
        <fullName evidence="5">Zn(2)-C6 fungal-type domain-containing protein</fullName>
    </recommendedName>
</protein>
<sequence>MCQSCQRRGILCEGYVLRWTGVAARGRFAGKTIPLENPSGTVSNESGPLKGVDHGYFTSTDRLAKAPVIQKFGSAGDIEEELIQYYAHELSSVFYLGATPTESPYLLHVIPLTREVLPLRYAVAASAACHLAARRRDDVLETQSRELRLKAVSLLRSRLGDKKLSTDFGTLASIVMMVQLDLCSGDCVEFDTHVPAAKALVEQHGADKTSRKFFEQRLAWLDILRSTTSSRFPTFSSAEIKSTIDQFRSDQGREWGCDVFPCPIDLFEYVADITMLYKLQYTSADTPSANTVRQATRLGQQVRNWRPSTAYSPLTAHVVNAWQSGIILYVMRLFRLPTDDIFDVECLKSAIFGYANSVPTASRWGFSMLWPLFQAGLYMNDEQIEQREWLRQRLEMMFRAVGCRQFGIALDTLNFVWDSHEYYNSITAGELKGPLMLS</sequence>
<evidence type="ECO:0000256" key="1">
    <source>
        <dbReference type="ARBA" id="ARBA00004123"/>
    </source>
</evidence>
<dbReference type="HOGENOM" id="CLU_044489_0_0_1"/>
<accession>A0A0D1ZP44</accession>
<reference evidence="3 4" key="1">
    <citation type="submission" date="2015-01" db="EMBL/GenBank/DDBJ databases">
        <title>The Genome Sequence of Exophiala spinifera CBS89968.</title>
        <authorList>
            <consortium name="The Broad Institute Genomics Platform"/>
            <person name="Cuomo C."/>
            <person name="de Hoog S."/>
            <person name="Gorbushina A."/>
            <person name="Stielow B."/>
            <person name="Teixiera M."/>
            <person name="Abouelleil A."/>
            <person name="Chapman S.B."/>
            <person name="Priest M."/>
            <person name="Young S.K."/>
            <person name="Wortman J."/>
            <person name="Nusbaum C."/>
            <person name="Birren B."/>
        </authorList>
    </citation>
    <scope>NUCLEOTIDE SEQUENCE [LARGE SCALE GENOMIC DNA]</scope>
    <source>
        <strain evidence="3 4">CBS 89968</strain>
    </source>
</reference>
<evidence type="ECO:0000313" key="4">
    <source>
        <dbReference type="Proteomes" id="UP000053328"/>
    </source>
</evidence>
<evidence type="ECO:0000256" key="2">
    <source>
        <dbReference type="ARBA" id="ARBA00023242"/>
    </source>
</evidence>
<dbReference type="STRING" id="91928.A0A0D1ZP44"/>
<dbReference type="RefSeq" id="XP_016234778.1">
    <property type="nucleotide sequence ID" value="XM_016381676.1"/>
</dbReference>
<dbReference type="OrthoDB" id="2015447at2759"/>
<dbReference type="PANTHER" id="PTHR37534:SF46">
    <property type="entry name" value="ZN(II)2CYS6 TRANSCRIPTION FACTOR (EUROFUNG)"/>
    <property type="match status" value="1"/>
</dbReference>
<dbReference type="AlphaFoldDB" id="A0A0D1ZP44"/>
<gene>
    <name evidence="3" type="ORF">PV08_07346</name>
</gene>
<dbReference type="InterPro" id="IPR021858">
    <property type="entry name" value="Fun_TF"/>
</dbReference>
<organism evidence="3 4">
    <name type="scientific">Exophiala spinifera</name>
    <dbReference type="NCBI Taxonomy" id="91928"/>
    <lineage>
        <taxon>Eukaryota</taxon>
        <taxon>Fungi</taxon>
        <taxon>Dikarya</taxon>
        <taxon>Ascomycota</taxon>
        <taxon>Pezizomycotina</taxon>
        <taxon>Eurotiomycetes</taxon>
        <taxon>Chaetothyriomycetidae</taxon>
        <taxon>Chaetothyriales</taxon>
        <taxon>Herpotrichiellaceae</taxon>
        <taxon>Exophiala</taxon>
    </lineage>
</organism>
<dbReference type="PANTHER" id="PTHR37534">
    <property type="entry name" value="TRANSCRIPTIONAL ACTIVATOR PROTEIN UGA3"/>
    <property type="match status" value="1"/>
</dbReference>
<dbReference type="GO" id="GO:0005634">
    <property type="term" value="C:nucleus"/>
    <property type="evidence" value="ECO:0007669"/>
    <property type="project" value="UniProtKB-SubCell"/>
</dbReference>